<dbReference type="RefSeq" id="WP_151595596.1">
    <property type="nucleotide sequence ID" value="NZ_WBMS02000016.1"/>
</dbReference>
<dbReference type="Proteomes" id="UP000462055">
    <property type="component" value="Unassembled WGS sequence"/>
</dbReference>
<proteinExistence type="predicted"/>
<reference evidence="1" key="1">
    <citation type="submission" date="2019-12" db="EMBL/GenBank/DDBJ databases">
        <title>Actinomadura physcomitrii sp. nov., a novel actinomycete isolated from moss [Physcomitrium sphaericum (Ludw) Fuernr].</title>
        <authorList>
            <person name="Zhuang X."/>
        </authorList>
    </citation>
    <scope>NUCLEOTIDE SEQUENCE [LARGE SCALE GENOMIC DNA]</scope>
    <source>
        <strain evidence="1">LD22</strain>
    </source>
</reference>
<protein>
    <submittedName>
        <fullName evidence="1">DUF2848 domain-containing protein</fullName>
    </submittedName>
</protein>
<comment type="caution">
    <text evidence="1">The sequence shown here is derived from an EMBL/GenBank/DDBJ whole genome shotgun (WGS) entry which is preliminary data.</text>
</comment>
<evidence type="ECO:0000313" key="2">
    <source>
        <dbReference type="Proteomes" id="UP000462055"/>
    </source>
</evidence>
<dbReference type="EMBL" id="WBMS02000016">
    <property type="protein sequence ID" value="MWA02966.1"/>
    <property type="molecule type" value="Genomic_DNA"/>
</dbReference>
<sequence>MTSSTLLNLTIAGSGEPLPVSPERLVVAGYTGADETAVARHIEELAAIGVPPPAAVPMFYDLDPALLGTGARVEVGGPATSGEVEPVLIRHRGAYFLGVGSDHTDRALERSDIAAAKAACPKPVGTAVLPIGPDPSFPEWDRIEASCAVDGRAYQAGQASSLRHPADLVERMTAVLGEVSGDLVLFCGTFPLLDGSFVHGETWSLSLRLPGLAQLTHTYTTASRQERP</sequence>
<accession>A0A6I4ML61</accession>
<dbReference type="InterPro" id="IPR021269">
    <property type="entry name" value="DUF2848"/>
</dbReference>
<evidence type="ECO:0000313" key="1">
    <source>
        <dbReference type="EMBL" id="MWA02966.1"/>
    </source>
</evidence>
<dbReference type="AlphaFoldDB" id="A0A6I4ML61"/>
<keyword evidence="2" id="KW-1185">Reference proteome</keyword>
<gene>
    <name evidence="1" type="ORF">F8568_021815</name>
</gene>
<dbReference type="Pfam" id="PF11010">
    <property type="entry name" value="DUF2848"/>
    <property type="match status" value="1"/>
</dbReference>
<organism evidence="1 2">
    <name type="scientific">Actinomadura physcomitrii</name>
    <dbReference type="NCBI Taxonomy" id="2650748"/>
    <lineage>
        <taxon>Bacteria</taxon>
        <taxon>Bacillati</taxon>
        <taxon>Actinomycetota</taxon>
        <taxon>Actinomycetes</taxon>
        <taxon>Streptosporangiales</taxon>
        <taxon>Thermomonosporaceae</taxon>
        <taxon>Actinomadura</taxon>
    </lineage>
</organism>
<name>A0A6I4ML61_9ACTN</name>